<keyword evidence="1" id="KW-0596">Phosphopantetheine</keyword>
<evidence type="ECO:0000313" key="4">
    <source>
        <dbReference type="EMBL" id="MCZ4093072.1"/>
    </source>
</evidence>
<dbReference type="InterPro" id="IPR050091">
    <property type="entry name" value="PKS_NRPS_Biosynth_Enz"/>
</dbReference>
<name>A0ABT4KQ82_9HYPH</name>
<dbReference type="SMART" id="SM00823">
    <property type="entry name" value="PKS_PP"/>
    <property type="match status" value="1"/>
</dbReference>
<keyword evidence="4" id="KW-0378">Hydrolase</keyword>
<comment type="caution">
    <text evidence="4">The sequence shown here is derived from an EMBL/GenBank/DDBJ whole genome shotgun (WGS) entry which is preliminary data.</text>
</comment>
<keyword evidence="5" id="KW-1185">Reference proteome</keyword>
<dbReference type="InterPro" id="IPR001031">
    <property type="entry name" value="Thioesterase"/>
</dbReference>
<dbReference type="SUPFAM" id="SSF53474">
    <property type="entry name" value="alpha/beta-Hydrolases"/>
    <property type="match status" value="1"/>
</dbReference>
<proteinExistence type="predicted"/>
<dbReference type="InterPro" id="IPR009081">
    <property type="entry name" value="PP-bd_ACP"/>
</dbReference>
<sequence length="360" mass="39503">MSAETALEHQIAAVYREILGITDITPTDSFFDLGGDSLSALSVINCIEELTGEKVAVSLLLEYQTPRALAIALSKTGRGAACSNLVPIQTGGLRAPLFCPHPFGGHVLHYRPLAKALGSEQPLYGLQARGLHGEASPHLSIPEMAREYIHAIRSVQQRGPYQLVGYSMGGSIAWEMATQLRDAGEEIAILGLLDAKALHTQEEHKRRHPLLGNRPIPDWLSERVVILSMLFPALTKHWKKLKLIDREQQVTALLDFGTKAGSITEMSETQLNHVLAVAEANRTALHEYTPRPNDSRSVLFTAEKGLCISTDQHNGDLGWKQFATGCLEIHRVPGDHYTMVAPPHVGVLASKLDRYLIRDA</sequence>
<reference evidence="4" key="1">
    <citation type="submission" date="2022-10" db="EMBL/GenBank/DDBJ databases">
        <title>Whole genome sequencing of three plant growth promoting bacteria isolated from Vachellia tortilis subsp. raddiana in Morocco.</title>
        <authorList>
            <person name="Hnini M."/>
            <person name="Zouagui R."/>
            <person name="Zouagui H."/>
            <person name="Chemao Elfihri M.-W."/>
            <person name="Ibrahimi A."/>
            <person name="Sbabou L."/>
            <person name="Aurag J."/>
        </authorList>
    </citation>
    <scope>NUCLEOTIDE SEQUENCE</scope>
    <source>
        <strain evidence="4">LMR678</strain>
    </source>
</reference>
<dbReference type="Gene3D" id="1.10.1200.10">
    <property type="entry name" value="ACP-like"/>
    <property type="match status" value="1"/>
</dbReference>
<dbReference type="Proteomes" id="UP001079430">
    <property type="component" value="Unassembled WGS sequence"/>
</dbReference>
<dbReference type="EMBL" id="JAPVOI010000005">
    <property type="protein sequence ID" value="MCZ4093072.1"/>
    <property type="molecule type" value="Genomic_DNA"/>
</dbReference>
<dbReference type="Gene3D" id="3.40.50.1820">
    <property type="entry name" value="alpha/beta hydrolase"/>
    <property type="match status" value="1"/>
</dbReference>
<evidence type="ECO:0000313" key="5">
    <source>
        <dbReference type="Proteomes" id="UP001079430"/>
    </source>
</evidence>
<evidence type="ECO:0000259" key="3">
    <source>
        <dbReference type="PROSITE" id="PS50075"/>
    </source>
</evidence>
<organism evidence="4 5">
    <name type="scientific">Sinorhizobium psoraleae</name>
    <dbReference type="NCBI Taxonomy" id="520838"/>
    <lineage>
        <taxon>Bacteria</taxon>
        <taxon>Pseudomonadati</taxon>
        <taxon>Pseudomonadota</taxon>
        <taxon>Alphaproteobacteria</taxon>
        <taxon>Hyphomicrobiales</taxon>
        <taxon>Rhizobiaceae</taxon>
        <taxon>Sinorhizobium/Ensifer group</taxon>
        <taxon>Sinorhizobium</taxon>
    </lineage>
</organism>
<feature type="domain" description="Carrier" evidence="3">
    <location>
        <begin position="2"/>
        <end position="77"/>
    </location>
</feature>
<dbReference type="GO" id="GO:0016787">
    <property type="term" value="F:hydrolase activity"/>
    <property type="evidence" value="ECO:0007669"/>
    <property type="project" value="UniProtKB-KW"/>
</dbReference>
<dbReference type="PROSITE" id="PS50075">
    <property type="entry name" value="CARRIER"/>
    <property type="match status" value="1"/>
</dbReference>
<keyword evidence="2" id="KW-0597">Phosphoprotein</keyword>
<evidence type="ECO:0000256" key="2">
    <source>
        <dbReference type="ARBA" id="ARBA00022553"/>
    </source>
</evidence>
<dbReference type="SUPFAM" id="SSF47336">
    <property type="entry name" value="ACP-like"/>
    <property type="match status" value="1"/>
</dbReference>
<accession>A0ABT4KQ82</accession>
<evidence type="ECO:0000256" key="1">
    <source>
        <dbReference type="ARBA" id="ARBA00022450"/>
    </source>
</evidence>
<dbReference type="Pfam" id="PF00975">
    <property type="entry name" value="Thioesterase"/>
    <property type="match status" value="1"/>
</dbReference>
<dbReference type="PANTHER" id="PTHR43775:SF37">
    <property type="entry name" value="SI:DKEY-61P9.11"/>
    <property type="match status" value="1"/>
</dbReference>
<dbReference type="InterPro" id="IPR036736">
    <property type="entry name" value="ACP-like_sf"/>
</dbReference>
<protein>
    <submittedName>
        <fullName evidence="4">Alpha/beta fold hydrolase</fullName>
    </submittedName>
</protein>
<dbReference type="InterPro" id="IPR029058">
    <property type="entry name" value="AB_hydrolase_fold"/>
</dbReference>
<gene>
    <name evidence="4" type="ORF">O3W52_24325</name>
</gene>
<dbReference type="Pfam" id="PF00550">
    <property type="entry name" value="PP-binding"/>
    <property type="match status" value="1"/>
</dbReference>
<dbReference type="PANTHER" id="PTHR43775">
    <property type="entry name" value="FATTY ACID SYNTHASE"/>
    <property type="match status" value="1"/>
</dbReference>
<dbReference type="RefSeq" id="WP_269284792.1">
    <property type="nucleotide sequence ID" value="NZ_JAPVOI010000005.1"/>
</dbReference>
<dbReference type="InterPro" id="IPR020806">
    <property type="entry name" value="PKS_PP-bd"/>
</dbReference>